<keyword evidence="2" id="KW-0902">Two-component regulatory system</keyword>
<evidence type="ECO:0000256" key="2">
    <source>
        <dbReference type="ARBA" id="ARBA00023012"/>
    </source>
</evidence>
<keyword evidence="4" id="KW-0238">DNA-binding</keyword>
<evidence type="ECO:0000313" key="8">
    <source>
        <dbReference type="EMBL" id="SHO47957.1"/>
    </source>
</evidence>
<keyword evidence="9" id="KW-1185">Reference proteome</keyword>
<dbReference type="InterPro" id="IPR011006">
    <property type="entry name" value="CheY-like_superfamily"/>
</dbReference>
<evidence type="ECO:0000256" key="1">
    <source>
        <dbReference type="ARBA" id="ARBA00022553"/>
    </source>
</evidence>
<dbReference type="OrthoDB" id="9790791at2"/>
<accession>A0A1M7Y610</accession>
<protein>
    <submittedName>
        <fullName evidence="8">Response regulator receiver domain-containing protein</fullName>
    </submittedName>
</protein>
<dbReference type="Gene3D" id="3.40.50.2300">
    <property type="match status" value="1"/>
</dbReference>
<keyword evidence="5" id="KW-0804">Transcription</keyword>
<dbReference type="AlphaFoldDB" id="A0A1M7Y610"/>
<dbReference type="STRING" id="1121416.SAMN02745220_02069"/>
<feature type="domain" description="Response regulatory" evidence="7">
    <location>
        <begin position="22"/>
        <end position="138"/>
    </location>
</feature>
<evidence type="ECO:0000313" key="9">
    <source>
        <dbReference type="Proteomes" id="UP000184603"/>
    </source>
</evidence>
<proteinExistence type="predicted"/>
<keyword evidence="1 6" id="KW-0597">Phosphoprotein</keyword>
<gene>
    <name evidence="8" type="ORF">SAMN02745220_02069</name>
</gene>
<reference evidence="8 9" key="1">
    <citation type="submission" date="2016-12" db="EMBL/GenBank/DDBJ databases">
        <authorList>
            <person name="Song W.-J."/>
            <person name="Kurnit D.M."/>
        </authorList>
    </citation>
    <scope>NUCLEOTIDE SEQUENCE [LARGE SCALE GENOMIC DNA]</scope>
    <source>
        <strain evidence="8 9">DSM 18488</strain>
    </source>
</reference>
<organism evidence="8 9">
    <name type="scientific">Desulfopila aestuarii DSM 18488</name>
    <dbReference type="NCBI Taxonomy" id="1121416"/>
    <lineage>
        <taxon>Bacteria</taxon>
        <taxon>Pseudomonadati</taxon>
        <taxon>Thermodesulfobacteriota</taxon>
        <taxon>Desulfobulbia</taxon>
        <taxon>Desulfobulbales</taxon>
        <taxon>Desulfocapsaceae</taxon>
        <taxon>Desulfopila</taxon>
    </lineage>
</organism>
<dbReference type="RefSeq" id="WP_084553834.1">
    <property type="nucleotide sequence ID" value="NZ_FRFE01000008.1"/>
</dbReference>
<evidence type="ECO:0000256" key="3">
    <source>
        <dbReference type="ARBA" id="ARBA00023015"/>
    </source>
</evidence>
<dbReference type="Pfam" id="PF00072">
    <property type="entry name" value="Response_reg"/>
    <property type="match status" value="1"/>
</dbReference>
<evidence type="ECO:0000259" key="7">
    <source>
        <dbReference type="PROSITE" id="PS50110"/>
    </source>
</evidence>
<evidence type="ECO:0000256" key="5">
    <source>
        <dbReference type="ARBA" id="ARBA00023163"/>
    </source>
</evidence>
<dbReference type="SMART" id="SM00448">
    <property type="entry name" value="REC"/>
    <property type="match status" value="1"/>
</dbReference>
<dbReference type="PANTHER" id="PTHR44591:SF3">
    <property type="entry name" value="RESPONSE REGULATORY DOMAIN-CONTAINING PROTEIN"/>
    <property type="match status" value="1"/>
</dbReference>
<dbReference type="InterPro" id="IPR050595">
    <property type="entry name" value="Bact_response_regulator"/>
</dbReference>
<dbReference type="PROSITE" id="PS50110">
    <property type="entry name" value="RESPONSE_REGULATORY"/>
    <property type="match status" value="1"/>
</dbReference>
<dbReference type="InterPro" id="IPR001789">
    <property type="entry name" value="Sig_transdc_resp-reg_receiver"/>
</dbReference>
<evidence type="ECO:0000256" key="6">
    <source>
        <dbReference type="PROSITE-ProRule" id="PRU00169"/>
    </source>
</evidence>
<dbReference type="EMBL" id="FRFE01000008">
    <property type="protein sequence ID" value="SHO47957.1"/>
    <property type="molecule type" value="Genomic_DNA"/>
</dbReference>
<dbReference type="GO" id="GO:0000160">
    <property type="term" value="P:phosphorelay signal transduction system"/>
    <property type="evidence" value="ECO:0007669"/>
    <property type="project" value="UniProtKB-KW"/>
</dbReference>
<evidence type="ECO:0000256" key="4">
    <source>
        <dbReference type="ARBA" id="ARBA00023125"/>
    </source>
</evidence>
<dbReference type="PANTHER" id="PTHR44591">
    <property type="entry name" value="STRESS RESPONSE REGULATOR PROTEIN 1"/>
    <property type="match status" value="1"/>
</dbReference>
<dbReference type="SUPFAM" id="SSF52172">
    <property type="entry name" value="CheY-like"/>
    <property type="match status" value="1"/>
</dbReference>
<name>A0A1M7Y610_9BACT</name>
<keyword evidence="3" id="KW-0805">Transcription regulation</keyword>
<sequence>MTNDLHHIGDTVLGFEDLESARILVVDDNTANIDVMLAFLEAEGYDLSIATNGETAIKIARHSRPDLILLDVMMPGMNGFETCRELKADERTREIPVIFVTAKKEVEDIVSGFQSGGVDYISKPFRQEEVLSRVSTHLRLRRLVVAQERLITKLNGALAEVDTLRGLLPICSYCKKIKDEKGAWKKLETYIRTHTQANFSHGICPECLEKAFQTDT</sequence>
<feature type="modified residue" description="4-aspartylphosphate" evidence="6">
    <location>
        <position position="71"/>
    </location>
</feature>
<dbReference type="CDD" id="cd19920">
    <property type="entry name" value="REC_PA4781-like"/>
    <property type="match status" value="1"/>
</dbReference>
<dbReference type="FunFam" id="3.40.50.2300:FF:000001">
    <property type="entry name" value="DNA-binding response regulator PhoB"/>
    <property type="match status" value="1"/>
</dbReference>
<dbReference type="GO" id="GO:0003677">
    <property type="term" value="F:DNA binding"/>
    <property type="evidence" value="ECO:0007669"/>
    <property type="project" value="UniProtKB-KW"/>
</dbReference>
<dbReference type="Proteomes" id="UP000184603">
    <property type="component" value="Unassembled WGS sequence"/>
</dbReference>